<evidence type="ECO:0000313" key="6">
    <source>
        <dbReference type="Proteomes" id="UP000504638"/>
    </source>
</evidence>
<dbReference type="GO" id="GO:0005763">
    <property type="term" value="C:mitochondrial small ribosomal subunit"/>
    <property type="evidence" value="ECO:0007669"/>
    <property type="project" value="TreeGrafter"/>
</dbReference>
<feature type="compositionally biased region" description="Low complexity" evidence="4">
    <location>
        <begin position="95"/>
        <end position="106"/>
    </location>
</feature>
<gene>
    <name evidence="5 7" type="ORF">P152DRAFT_457605</name>
</gene>
<keyword evidence="2" id="KW-0689">Ribosomal protein</keyword>
<feature type="compositionally biased region" description="Polar residues" evidence="4">
    <location>
        <begin position="55"/>
        <end position="66"/>
    </location>
</feature>
<name>A0A6G1G5A6_9PEZI</name>
<comment type="similarity">
    <text evidence="1">Belongs to the bacterial ribosomal protein bS21 family.</text>
</comment>
<evidence type="ECO:0000256" key="2">
    <source>
        <dbReference type="ARBA" id="ARBA00022980"/>
    </source>
</evidence>
<proteinExistence type="inferred from homology"/>
<evidence type="ECO:0000256" key="1">
    <source>
        <dbReference type="ARBA" id="ARBA00006640"/>
    </source>
</evidence>
<dbReference type="OrthoDB" id="2501249at2759"/>
<dbReference type="GO" id="GO:0070124">
    <property type="term" value="P:mitochondrial translational initiation"/>
    <property type="evidence" value="ECO:0007669"/>
    <property type="project" value="TreeGrafter"/>
</dbReference>
<accession>A0A6G1G5A6</accession>
<dbReference type="Pfam" id="PF01165">
    <property type="entry name" value="Ribosomal_S21"/>
    <property type="match status" value="1"/>
</dbReference>
<evidence type="ECO:0000256" key="4">
    <source>
        <dbReference type="SAM" id="MobiDB-lite"/>
    </source>
</evidence>
<dbReference type="PANTHER" id="PTHR41237:SF1">
    <property type="entry name" value="SMALL RIBOSOMAL SUBUNIT PROTEIN BS21M"/>
    <property type="match status" value="1"/>
</dbReference>
<evidence type="ECO:0000313" key="5">
    <source>
        <dbReference type="EMBL" id="KAF1813243.1"/>
    </source>
</evidence>
<dbReference type="PANTHER" id="PTHR41237">
    <property type="entry name" value="37S RIBOSOMAL PROTEIN MRP21, MITOCHONDRIAL"/>
    <property type="match status" value="1"/>
</dbReference>
<keyword evidence="6" id="KW-1185">Reference proteome</keyword>
<protein>
    <recommendedName>
        <fullName evidence="8">Ribosomal protein S21</fullName>
    </recommendedName>
</protein>
<dbReference type="RefSeq" id="XP_033534874.1">
    <property type="nucleotide sequence ID" value="XM_033679267.1"/>
</dbReference>
<dbReference type="InterPro" id="IPR001911">
    <property type="entry name" value="Ribosomal_bS21"/>
</dbReference>
<dbReference type="GeneID" id="54419837"/>
<reference evidence="5 7" key="1">
    <citation type="submission" date="2020-01" db="EMBL/GenBank/DDBJ databases">
        <authorList>
            <consortium name="DOE Joint Genome Institute"/>
            <person name="Haridas S."/>
            <person name="Albert R."/>
            <person name="Binder M."/>
            <person name="Bloem J."/>
            <person name="Labutti K."/>
            <person name="Salamov A."/>
            <person name="Andreopoulos B."/>
            <person name="Baker S.E."/>
            <person name="Barry K."/>
            <person name="Bills G."/>
            <person name="Bluhm B.H."/>
            <person name="Cannon C."/>
            <person name="Castanera R."/>
            <person name="Culley D.E."/>
            <person name="Daum C."/>
            <person name="Ezra D."/>
            <person name="Gonzalez J.B."/>
            <person name="Henrissat B."/>
            <person name="Kuo A."/>
            <person name="Liang C."/>
            <person name="Lipzen A."/>
            <person name="Lutzoni F."/>
            <person name="Magnuson J."/>
            <person name="Mondo S."/>
            <person name="Nolan M."/>
            <person name="Ohm R."/>
            <person name="Pangilinan J."/>
            <person name="Park H.-J."/>
            <person name="Ramirez L."/>
            <person name="Alfaro M."/>
            <person name="Sun H."/>
            <person name="Tritt A."/>
            <person name="Yoshinaga Y."/>
            <person name="Zwiers L.-H."/>
            <person name="Turgeon B.G."/>
            <person name="Goodwin S.B."/>
            <person name="Spatafora J.W."/>
            <person name="Crous P.W."/>
            <person name="Grigoriev I.V."/>
        </authorList>
    </citation>
    <scope>NUCLEOTIDE SEQUENCE</scope>
    <source>
        <strain evidence="5 7">CBS 781.70</strain>
    </source>
</reference>
<keyword evidence="3" id="KW-0687">Ribonucleoprotein</keyword>
<feature type="region of interest" description="Disordered" evidence="4">
    <location>
        <begin position="55"/>
        <end position="135"/>
    </location>
</feature>
<dbReference type="Proteomes" id="UP000504638">
    <property type="component" value="Unplaced"/>
</dbReference>
<feature type="compositionally biased region" description="Polar residues" evidence="4">
    <location>
        <begin position="74"/>
        <end position="83"/>
    </location>
</feature>
<dbReference type="EMBL" id="ML975155">
    <property type="protein sequence ID" value="KAF1813243.1"/>
    <property type="molecule type" value="Genomic_DNA"/>
</dbReference>
<evidence type="ECO:0008006" key="8">
    <source>
        <dbReference type="Google" id="ProtNLM"/>
    </source>
</evidence>
<dbReference type="InterPro" id="IPR052837">
    <property type="entry name" value="Mitoribosomal_bS21"/>
</dbReference>
<dbReference type="GO" id="GO:0003735">
    <property type="term" value="F:structural constituent of ribosome"/>
    <property type="evidence" value="ECO:0007669"/>
    <property type="project" value="InterPro"/>
</dbReference>
<evidence type="ECO:0000256" key="3">
    <source>
        <dbReference type="ARBA" id="ARBA00023274"/>
    </source>
</evidence>
<dbReference type="AlphaFoldDB" id="A0A6G1G5A6"/>
<reference evidence="7" key="3">
    <citation type="submission" date="2025-04" db="UniProtKB">
        <authorList>
            <consortium name="RefSeq"/>
        </authorList>
    </citation>
    <scope>IDENTIFICATION</scope>
    <source>
        <strain evidence="7">CBS 781.70</strain>
    </source>
</reference>
<organism evidence="5">
    <name type="scientific">Eremomyces bilateralis CBS 781.70</name>
    <dbReference type="NCBI Taxonomy" id="1392243"/>
    <lineage>
        <taxon>Eukaryota</taxon>
        <taxon>Fungi</taxon>
        <taxon>Dikarya</taxon>
        <taxon>Ascomycota</taxon>
        <taxon>Pezizomycotina</taxon>
        <taxon>Dothideomycetes</taxon>
        <taxon>Dothideomycetes incertae sedis</taxon>
        <taxon>Eremomycetales</taxon>
        <taxon>Eremomycetaceae</taxon>
        <taxon>Eremomyces</taxon>
    </lineage>
</organism>
<evidence type="ECO:0000313" key="7">
    <source>
        <dbReference type="RefSeq" id="XP_033534874.1"/>
    </source>
</evidence>
<sequence length="256" mass="29154">MPSHRGARCLVQIQRQAANRISHILRNPPSRTIIPSSPNPLLNPAQRRFLSQTRLCQAQSAAQGNSDEPKHSNDSSTSTPNPRNSRDVLSDFTFSRSSGPVTSSPSWTQPRRSDTPHVSIAEGMRSRLRKSQRDPHDLTADFAALRRAVPASASAPFPHSATEVEERTVRTNPTVGRSIKVQRENVGLKGDVAYAIRNLDMTLRRNKVKTDMHRQKFHERPGLKRKRVARESWRRRFSKEFELMVKRVQELRTKGW</sequence>
<reference evidence="7" key="2">
    <citation type="submission" date="2020-04" db="EMBL/GenBank/DDBJ databases">
        <authorList>
            <consortium name="NCBI Genome Project"/>
        </authorList>
    </citation>
    <scope>NUCLEOTIDE SEQUENCE</scope>
    <source>
        <strain evidence="7">CBS 781.70</strain>
    </source>
</reference>